<gene>
    <name evidence="2" type="ORF">C7K25_12705</name>
</gene>
<evidence type="ECO:0008006" key="4">
    <source>
        <dbReference type="Google" id="ProtNLM"/>
    </source>
</evidence>
<protein>
    <recommendedName>
        <fullName evidence="4">Holin</fullName>
    </recommendedName>
</protein>
<dbReference type="EMBL" id="PXVD01000021">
    <property type="protein sequence ID" value="MDJ1372220.1"/>
    <property type="molecule type" value="Genomic_DNA"/>
</dbReference>
<evidence type="ECO:0000313" key="2">
    <source>
        <dbReference type="EMBL" id="MDJ1372220.1"/>
    </source>
</evidence>
<name>A0ABT7CAP5_9MICO</name>
<sequence>MTDNPGERSAAIEAERSTQSQFPWRAAIRTGTQVAVSLIAVLLVAIPILVDTVGVYLPDAWIAWLLGASGVLTALSTFLARLMAAQPVVDFVARFLPWLAPDSHP</sequence>
<keyword evidence="1" id="KW-1133">Transmembrane helix</keyword>
<dbReference type="Proteomes" id="UP001170379">
    <property type="component" value="Unassembled WGS sequence"/>
</dbReference>
<reference evidence="2" key="2">
    <citation type="journal article" date="2022" name="Sci. Rep.">
        <title>In silico prediction of the enzymes involved in the degradation of the herbicide molinate by Gulosibacter molinativorax ON4T.</title>
        <authorList>
            <person name="Lopes A.R."/>
            <person name="Bunin E."/>
            <person name="Viana A.T."/>
            <person name="Froufe H."/>
            <person name="Munoz-Merida A."/>
            <person name="Pinho D."/>
            <person name="Figueiredo J."/>
            <person name="Barroso C."/>
            <person name="Vaz-Moreira I."/>
            <person name="Bellanger X."/>
            <person name="Egas C."/>
            <person name="Nunes O.C."/>
        </authorList>
    </citation>
    <scope>NUCLEOTIDE SEQUENCE</scope>
    <source>
        <strain evidence="2">ON4</strain>
    </source>
</reference>
<organism evidence="2 3">
    <name type="scientific">Gulosibacter molinativorax</name>
    <dbReference type="NCBI Taxonomy" id="256821"/>
    <lineage>
        <taxon>Bacteria</taxon>
        <taxon>Bacillati</taxon>
        <taxon>Actinomycetota</taxon>
        <taxon>Actinomycetes</taxon>
        <taxon>Micrococcales</taxon>
        <taxon>Microbacteriaceae</taxon>
        <taxon>Gulosibacter</taxon>
    </lineage>
</organism>
<reference evidence="2" key="1">
    <citation type="submission" date="2018-03" db="EMBL/GenBank/DDBJ databases">
        <authorList>
            <person name="Nunes O.C."/>
            <person name="Lopes A.R."/>
            <person name="Froufe H."/>
            <person name="Munoz-Merida A."/>
            <person name="Barroso C."/>
            <person name="Egas C."/>
        </authorList>
    </citation>
    <scope>NUCLEOTIDE SEQUENCE</scope>
    <source>
        <strain evidence="2">ON4</strain>
    </source>
</reference>
<keyword evidence="3" id="KW-1185">Reference proteome</keyword>
<dbReference type="RefSeq" id="WP_026937368.1">
    <property type="nucleotide sequence ID" value="NZ_CP028426.1"/>
</dbReference>
<feature type="transmembrane region" description="Helical" evidence="1">
    <location>
        <begin position="26"/>
        <end position="49"/>
    </location>
</feature>
<keyword evidence="1" id="KW-0812">Transmembrane</keyword>
<accession>A0ABT7CAP5</accession>
<evidence type="ECO:0000256" key="1">
    <source>
        <dbReference type="SAM" id="Phobius"/>
    </source>
</evidence>
<keyword evidence="1" id="KW-0472">Membrane</keyword>
<evidence type="ECO:0000313" key="3">
    <source>
        <dbReference type="Proteomes" id="UP001170379"/>
    </source>
</evidence>
<proteinExistence type="predicted"/>
<feature type="transmembrane region" description="Helical" evidence="1">
    <location>
        <begin position="61"/>
        <end position="84"/>
    </location>
</feature>
<comment type="caution">
    <text evidence="2">The sequence shown here is derived from an EMBL/GenBank/DDBJ whole genome shotgun (WGS) entry which is preliminary data.</text>
</comment>